<name>A0A183JWZ1_9TREM</name>
<organism evidence="3">
    <name type="scientific">Schistosoma curassoni</name>
    <dbReference type="NCBI Taxonomy" id="6186"/>
    <lineage>
        <taxon>Eukaryota</taxon>
        <taxon>Metazoa</taxon>
        <taxon>Spiralia</taxon>
        <taxon>Lophotrochozoa</taxon>
        <taxon>Platyhelminthes</taxon>
        <taxon>Trematoda</taxon>
        <taxon>Digenea</taxon>
        <taxon>Strigeidida</taxon>
        <taxon>Schistosomatoidea</taxon>
        <taxon>Schistosomatidae</taxon>
        <taxon>Schistosoma</taxon>
    </lineage>
</organism>
<evidence type="ECO:0000313" key="1">
    <source>
        <dbReference type="EMBL" id="VDP25463.1"/>
    </source>
</evidence>
<gene>
    <name evidence="1" type="ORF">SCUD_LOCUS7236</name>
</gene>
<keyword evidence="2" id="KW-1185">Reference proteome</keyword>
<evidence type="ECO:0000313" key="2">
    <source>
        <dbReference type="Proteomes" id="UP000279833"/>
    </source>
</evidence>
<evidence type="ECO:0000313" key="3">
    <source>
        <dbReference type="WBParaSite" id="SCUD_0000723601-mRNA-1"/>
    </source>
</evidence>
<sequence length="75" mass="8007">MNKSSKVQTIINHVPLSPAKLPGLGPPSVCITLSSLAVDKTSPFVATIRTVYVVSDISPSTVIVRFINVRTDSNQ</sequence>
<reference evidence="3" key="1">
    <citation type="submission" date="2016-06" db="UniProtKB">
        <authorList>
            <consortium name="WormBaseParasite"/>
        </authorList>
    </citation>
    <scope>IDENTIFICATION</scope>
</reference>
<dbReference type="Proteomes" id="UP000279833">
    <property type="component" value="Unassembled WGS sequence"/>
</dbReference>
<proteinExistence type="predicted"/>
<dbReference type="EMBL" id="UZAK01032282">
    <property type="protein sequence ID" value="VDP25463.1"/>
    <property type="molecule type" value="Genomic_DNA"/>
</dbReference>
<reference evidence="1 2" key="2">
    <citation type="submission" date="2018-11" db="EMBL/GenBank/DDBJ databases">
        <authorList>
            <consortium name="Pathogen Informatics"/>
        </authorList>
    </citation>
    <scope>NUCLEOTIDE SEQUENCE [LARGE SCALE GENOMIC DNA]</scope>
    <source>
        <strain evidence="1">Dakar</strain>
        <strain evidence="2">Dakar, Senegal</strain>
    </source>
</reference>
<accession>A0A183JWZ1</accession>
<dbReference type="AlphaFoldDB" id="A0A183JWZ1"/>
<dbReference type="WBParaSite" id="SCUD_0000723601-mRNA-1">
    <property type="protein sequence ID" value="SCUD_0000723601-mRNA-1"/>
    <property type="gene ID" value="SCUD_0000723601"/>
</dbReference>
<protein>
    <submittedName>
        <fullName evidence="3">GAE domain-containing protein</fullName>
    </submittedName>
</protein>